<comment type="caution">
    <text evidence="3">The sequence shown here is derived from an EMBL/GenBank/DDBJ whole genome shotgun (WGS) entry which is preliminary data.</text>
</comment>
<feature type="chain" id="PRO_5045493589" description="Peptidase inhibitor I78" evidence="2">
    <location>
        <begin position="19"/>
        <end position="105"/>
    </location>
</feature>
<feature type="signal peptide" evidence="2">
    <location>
        <begin position="1"/>
        <end position="18"/>
    </location>
</feature>
<evidence type="ECO:0000313" key="4">
    <source>
        <dbReference type="Proteomes" id="UP001549110"/>
    </source>
</evidence>
<dbReference type="RefSeq" id="WP_331927684.1">
    <property type="nucleotide sequence ID" value="NZ_JBEPLU010000002.1"/>
</dbReference>
<feature type="region of interest" description="Disordered" evidence="1">
    <location>
        <begin position="21"/>
        <end position="62"/>
    </location>
</feature>
<sequence>MKTTILFGAAMILLAACAGEPSAPAPTVPSASAPAPGPAPEPDQCGAAEAQRFVGRPRSEIPAPVDPRLQRILCSTCAATMDYNPRRLNFVFDEKTGVVQQAKCG</sequence>
<evidence type="ECO:0000313" key="3">
    <source>
        <dbReference type="EMBL" id="MET3527388.1"/>
    </source>
</evidence>
<evidence type="ECO:0008006" key="5">
    <source>
        <dbReference type="Google" id="ProtNLM"/>
    </source>
</evidence>
<evidence type="ECO:0000256" key="1">
    <source>
        <dbReference type="SAM" id="MobiDB-lite"/>
    </source>
</evidence>
<keyword evidence="2" id="KW-0732">Signal</keyword>
<dbReference type="Gene3D" id="3.30.10.10">
    <property type="entry name" value="Trypsin Inhibitor V, subunit A"/>
    <property type="match status" value="1"/>
</dbReference>
<protein>
    <recommendedName>
        <fullName evidence="5">Peptidase inhibitor I78</fullName>
    </recommendedName>
</protein>
<gene>
    <name evidence="3" type="ORF">ABID41_002506</name>
</gene>
<evidence type="ECO:0000256" key="2">
    <source>
        <dbReference type="SAM" id="SignalP"/>
    </source>
</evidence>
<reference evidence="3 4" key="1">
    <citation type="submission" date="2024-06" db="EMBL/GenBank/DDBJ databases">
        <title>Genomic Encyclopedia of Type Strains, Phase IV (KMG-IV): sequencing the most valuable type-strain genomes for metagenomic binning, comparative biology and taxonomic classification.</title>
        <authorList>
            <person name="Goeker M."/>
        </authorList>
    </citation>
    <scope>NUCLEOTIDE SEQUENCE [LARGE SCALE GENOMIC DNA]</scope>
    <source>
        <strain evidence="3 4">DSM 17809</strain>
    </source>
</reference>
<dbReference type="EMBL" id="JBEPLU010000002">
    <property type="protein sequence ID" value="MET3527388.1"/>
    <property type="molecule type" value="Genomic_DNA"/>
</dbReference>
<accession>A0ABV2EK05</accession>
<keyword evidence="4" id="KW-1185">Reference proteome</keyword>
<name>A0ABV2EK05_9CAUL</name>
<dbReference type="PROSITE" id="PS51257">
    <property type="entry name" value="PROKAR_LIPOPROTEIN"/>
    <property type="match status" value="1"/>
</dbReference>
<dbReference type="Proteomes" id="UP001549110">
    <property type="component" value="Unassembled WGS sequence"/>
</dbReference>
<organism evidence="3 4">
    <name type="scientific">Phenylobacterium koreense</name>
    <dbReference type="NCBI Taxonomy" id="266125"/>
    <lineage>
        <taxon>Bacteria</taxon>
        <taxon>Pseudomonadati</taxon>
        <taxon>Pseudomonadota</taxon>
        <taxon>Alphaproteobacteria</taxon>
        <taxon>Caulobacterales</taxon>
        <taxon>Caulobacteraceae</taxon>
        <taxon>Phenylobacterium</taxon>
    </lineage>
</organism>
<proteinExistence type="predicted"/>